<evidence type="ECO:0000256" key="1">
    <source>
        <dbReference type="SAM" id="MobiDB-lite"/>
    </source>
</evidence>
<proteinExistence type="predicted"/>
<feature type="region of interest" description="Disordered" evidence="1">
    <location>
        <begin position="1"/>
        <end position="21"/>
    </location>
</feature>
<gene>
    <name evidence="2" type="ORF">GTP45_01060</name>
</gene>
<reference evidence="2 3" key="1">
    <citation type="submission" date="2019-12" db="EMBL/GenBank/DDBJ databases">
        <title>Novel species isolated from a subtropical stream in China.</title>
        <authorList>
            <person name="Lu H."/>
        </authorList>
    </citation>
    <scope>NUCLEOTIDE SEQUENCE [LARGE SCALE GENOMIC DNA]</scope>
    <source>
        <strain evidence="2 3">FT55W</strain>
    </source>
</reference>
<dbReference type="Proteomes" id="UP000450012">
    <property type="component" value="Unassembled WGS sequence"/>
</dbReference>
<dbReference type="AlphaFoldDB" id="A0A7X4K8W2"/>
<name>A0A7X4K8W2_9BURK</name>
<sequence>MQDRPPEGSLVRQRGDPNGQVMWVKSPALGEEHDWEGVRNGVYCEWVIDGEPRFEVFRPSDLVVVDAATVSDNQQ</sequence>
<accession>A0A7X4K8W2</accession>
<dbReference type="RefSeq" id="WP_161012035.1">
    <property type="nucleotide sequence ID" value="NZ_WWCK01000001.1"/>
</dbReference>
<evidence type="ECO:0008006" key="4">
    <source>
        <dbReference type="Google" id="ProtNLM"/>
    </source>
</evidence>
<dbReference type="EMBL" id="WWCK01000001">
    <property type="protein sequence ID" value="MYM65421.1"/>
    <property type="molecule type" value="Genomic_DNA"/>
</dbReference>
<comment type="caution">
    <text evidence="2">The sequence shown here is derived from an EMBL/GenBank/DDBJ whole genome shotgun (WGS) entry which is preliminary data.</text>
</comment>
<organism evidence="2 3">
    <name type="scientific">Duganella rivi</name>
    <dbReference type="NCBI Taxonomy" id="2666083"/>
    <lineage>
        <taxon>Bacteria</taxon>
        <taxon>Pseudomonadati</taxon>
        <taxon>Pseudomonadota</taxon>
        <taxon>Betaproteobacteria</taxon>
        <taxon>Burkholderiales</taxon>
        <taxon>Oxalobacteraceae</taxon>
        <taxon>Telluria group</taxon>
        <taxon>Duganella</taxon>
    </lineage>
</organism>
<keyword evidence="3" id="KW-1185">Reference proteome</keyword>
<protein>
    <recommendedName>
        <fullName evidence="4">DUF2158 domain-containing protein</fullName>
    </recommendedName>
</protein>
<evidence type="ECO:0000313" key="3">
    <source>
        <dbReference type="Proteomes" id="UP000450012"/>
    </source>
</evidence>
<evidence type="ECO:0000313" key="2">
    <source>
        <dbReference type="EMBL" id="MYM65421.1"/>
    </source>
</evidence>